<evidence type="ECO:0000256" key="6">
    <source>
        <dbReference type="SAM" id="MobiDB-lite"/>
    </source>
</evidence>
<feature type="compositionally biased region" description="Basic and acidic residues" evidence="6">
    <location>
        <begin position="32"/>
        <end position="52"/>
    </location>
</feature>
<dbReference type="GO" id="GO:0005886">
    <property type="term" value="C:plasma membrane"/>
    <property type="evidence" value="ECO:0007669"/>
    <property type="project" value="UniProtKB-SubCell"/>
</dbReference>
<name>A0AAW6B3N8_9BACL</name>
<protein>
    <submittedName>
        <fullName evidence="9">RDD family protein</fullName>
    </submittedName>
</protein>
<evidence type="ECO:0000256" key="7">
    <source>
        <dbReference type="SAM" id="Phobius"/>
    </source>
</evidence>
<dbReference type="Pfam" id="PF06271">
    <property type="entry name" value="RDD"/>
    <property type="match status" value="1"/>
</dbReference>
<gene>
    <name evidence="9" type="ORF">PNO30_08405</name>
</gene>
<feature type="region of interest" description="Disordered" evidence="6">
    <location>
        <begin position="1"/>
        <end position="52"/>
    </location>
</feature>
<feature type="compositionally biased region" description="Polar residues" evidence="6">
    <location>
        <begin position="1"/>
        <end position="31"/>
    </location>
</feature>
<feature type="transmembrane region" description="Helical" evidence="7">
    <location>
        <begin position="165"/>
        <end position="184"/>
    </location>
</feature>
<proteinExistence type="predicted"/>
<dbReference type="PANTHER" id="PTHR36115">
    <property type="entry name" value="PROLINE-RICH ANTIGEN HOMOLOG-RELATED"/>
    <property type="match status" value="1"/>
</dbReference>
<evidence type="ECO:0000256" key="3">
    <source>
        <dbReference type="ARBA" id="ARBA00022692"/>
    </source>
</evidence>
<feature type="transmembrane region" description="Helical" evidence="7">
    <location>
        <begin position="116"/>
        <end position="134"/>
    </location>
</feature>
<dbReference type="RefSeq" id="WP_271988033.1">
    <property type="nucleotide sequence ID" value="NZ_JAQMFS010000107.1"/>
</dbReference>
<evidence type="ECO:0000259" key="8">
    <source>
        <dbReference type="Pfam" id="PF06271"/>
    </source>
</evidence>
<accession>A0AAW6B3N8</accession>
<dbReference type="InterPro" id="IPR010432">
    <property type="entry name" value="RDD"/>
</dbReference>
<keyword evidence="2" id="KW-1003">Cell membrane</keyword>
<comment type="subcellular location">
    <subcellularLocation>
        <location evidence="1">Cell membrane</location>
        <topology evidence="1">Multi-pass membrane protein</topology>
    </subcellularLocation>
</comment>
<keyword evidence="4 7" id="KW-1133">Transmembrane helix</keyword>
<keyword evidence="5 7" id="KW-0472">Membrane</keyword>
<dbReference type="EMBL" id="JAQMFS010000107">
    <property type="protein sequence ID" value="MDB6186782.1"/>
    <property type="molecule type" value="Genomic_DNA"/>
</dbReference>
<evidence type="ECO:0000256" key="1">
    <source>
        <dbReference type="ARBA" id="ARBA00004651"/>
    </source>
</evidence>
<dbReference type="Proteomes" id="UP001212217">
    <property type="component" value="Unassembled WGS sequence"/>
</dbReference>
<evidence type="ECO:0000313" key="10">
    <source>
        <dbReference type="Proteomes" id="UP001212217"/>
    </source>
</evidence>
<dbReference type="AlphaFoldDB" id="A0AAW6B3N8"/>
<keyword evidence="3 7" id="KW-0812">Transmembrane</keyword>
<feature type="transmembrane region" description="Helical" evidence="7">
    <location>
        <begin position="78"/>
        <end position="104"/>
    </location>
</feature>
<reference evidence="9" key="1">
    <citation type="submission" date="2023-08" db="EMBL/GenBank/DDBJ databases">
        <title>Dental plaque isolates bound by oral lectin ZG16B.</title>
        <authorList>
            <person name="Ghosh S."/>
        </authorList>
    </citation>
    <scope>NUCLEOTIDE SEQUENCE</scope>
    <source>
        <strain evidence="9">DP3_5B</strain>
    </source>
</reference>
<evidence type="ECO:0000313" key="9">
    <source>
        <dbReference type="EMBL" id="MDB6186782.1"/>
    </source>
</evidence>
<evidence type="ECO:0000256" key="2">
    <source>
        <dbReference type="ARBA" id="ARBA00022475"/>
    </source>
</evidence>
<sequence>MNNELNNNTPSYDPNLNETSVELENDTIQNEESTREQEDPKETEERVDKKEKDLSLPTTIEDYMNLSKNFYAGFWTRFVAYLIDMIVIYAIASLLNTFSFGLLNKQLDFPILGEESLSYVIVMFTYFISMTYFFSQTLGKMIMKIKVETNKGDKLGLMDVVYREVVGRLLTIFLVYIPYLAVAFTNKKKGLHDFIADTVVVKEDFSKLRRQMNEKLESKN</sequence>
<dbReference type="PANTHER" id="PTHR36115:SF9">
    <property type="entry name" value="LMO1584 PROTEIN"/>
    <property type="match status" value="1"/>
</dbReference>
<feature type="domain" description="RDD" evidence="8">
    <location>
        <begin position="71"/>
        <end position="196"/>
    </location>
</feature>
<comment type="caution">
    <text evidence="9">The sequence shown here is derived from an EMBL/GenBank/DDBJ whole genome shotgun (WGS) entry which is preliminary data.</text>
</comment>
<dbReference type="InterPro" id="IPR051791">
    <property type="entry name" value="Pra-immunoreactive"/>
</dbReference>
<organism evidence="9 10">
    <name type="scientific">Gemella haemolysans</name>
    <dbReference type="NCBI Taxonomy" id="1379"/>
    <lineage>
        <taxon>Bacteria</taxon>
        <taxon>Bacillati</taxon>
        <taxon>Bacillota</taxon>
        <taxon>Bacilli</taxon>
        <taxon>Bacillales</taxon>
        <taxon>Gemellaceae</taxon>
        <taxon>Gemella</taxon>
    </lineage>
</organism>
<evidence type="ECO:0000256" key="4">
    <source>
        <dbReference type="ARBA" id="ARBA00022989"/>
    </source>
</evidence>
<evidence type="ECO:0000256" key="5">
    <source>
        <dbReference type="ARBA" id="ARBA00023136"/>
    </source>
</evidence>